<keyword evidence="1" id="KW-0732">Signal</keyword>
<evidence type="ECO:0000256" key="1">
    <source>
        <dbReference type="SAM" id="SignalP"/>
    </source>
</evidence>
<reference evidence="2 3" key="1">
    <citation type="journal article" date="2024" name="Science">
        <title>Giant polyketide synthase enzymes in the biosynthesis of giant marine polyether toxins.</title>
        <authorList>
            <person name="Fallon T.R."/>
            <person name="Shende V.V."/>
            <person name="Wierzbicki I.H."/>
            <person name="Pendleton A.L."/>
            <person name="Watervoot N.F."/>
            <person name="Auber R.P."/>
            <person name="Gonzalez D.J."/>
            <person name="Wisecaver J.H."/>
            <person name="Moore B.S."/>
        </authorList>
    </citation>
    <scope>NUCLEOTIDE SEQUENCE [LARGE SCALE GENOMIC DNA]</scope>
    <source>
        <strain evidence="2 3">12B1</strain>
    </source>
</reference>
<name>A0AB34JI99_PRYPA</name>
<accession>A0AB34JI99</accession>
<protein>
    <submittedName>
        <fullName evidence="2">Uncharacterized protein</fullName>
    </submittedName>
</protein>
<organism evidence="2 3">
    <name type="scientific">Prymnesium parvum</name>
    <name type="common">Toxic golden alga</name>
    <dbReference type="NCBI Taxonomy" id="97485"/>
    <lineage>
        <taxon>Eukaryota</taxon>
        <taxon>Haptista</taxon>
        <taxon>Haptophyta</taxon>
        <taxon>Prymnesiophyceae</taxon>
        <taxon>Prymnesiales</taxon>
        <taxon>Prymnesiaceae</taxon>
        <taxon>Prymnesium</taxon>
    </lineage>
</organism>
<dbReference type="InterPro" id="IPR001544">
    <property type="entry name" value="Aminotrans_IV"/>
</dbReference>
<sequence>MSRLVRLGAAGLAAGVLGARSCADAVAITPPRVVVALDGVAALSQQPSKEFLLSQPAGAYTTARTCSGARRIFDWTTHIERTAASAAAMIRDAQSPTSPPPEMQPALLEQLGQPEQLRPRLEATVSAAVHKYCQAFGEEDELKLTILVSWASTAARAGRELGTIACHVQPLPPLPTPPIRVEVRFAPRSNARVKDSTWVAARAPLEALKRPDFNELLLADENDALLEGSQTNFFAIQDGVLYTAGEGVLAGTVRRLVLEVCEREGIPVELSPPNIKMAHKWEAALISSTSRLLLPIDEIYTPKEDKPSEQSDLLRRFNRNTSALATRLCELVKCEIEAQSFLIRA</sequence>
<keyword evidence="3" id="KW-1185">Reference proteome</keyword>
<dbReference type="Gene3D" id="3.20.10.10">
    <property type="entry name" value="D-amino Acid Aminotransferase, subunit A, domain 2"/>
    <property type="match status" value="1"/>
</dbReference>
<evidence type="ECO:0000313" key="2">
    <source>
        <dbReference type="EMBL" id="KAL1520678.1"/>
    </source>
</evidence>
<feature type="signal peptide" evidence="1">
    <location>
        <begin position="1"/>
        <end position="18"/>
    </location>
</feature>
<dbReference type="InterPro" id="IPR043132">
    <property type="entry name" value="BCAT-like_C"/>
</dbReference>
<gene>
    <name evidence="2" type="ORF">AB1Y20_022247</name>
</gene>
<proteinExistence type="predicted"/>
<dbReference type="PANTHER" id="PTHR47703">
    <property type="entry name" value="D-AMINOACID AMINOTRANSFERASE-LIKE PLP-DEPENDENT ENZYMES SUPERFAMILY PROTEIN"/>
    <property type="match status" value="1"/>
</dbReference>
<comment type="caution">
    <text evidence="2">The sequence shown here is derived from an EMBL/GenBank/DDBJ whole genome shotgun (WGS) entry which is preliminary data.</text>
</comment>
<dbReference type="AlphaFoldDB" id="A0AB34JI99"/>
<dbReference type="Proteomes" id="UP001515480">
    <property type="component" value="Unassembled WGS sequence"/>
</dbReference>
<dbReference type="GO" id="GO:0003824">
    <property type="term" value="F:catalytic activity"/>
    <property type="evidence" value="ECO:0007669"/>
    <property type="project" value="InterPro"/>
</dbReference>
<feature type="chain" id="PRO_5044207202" evidence="1">
    <location>
        <begin position="19"/>
        <end position="345"/>
    </location>
</feature>
<evidence type="ECO:0000313" key="3">
    <source>
        <dbReference type="Proteomes" id="UP001515480"/>
    </source>
</evidence>
<dbReference type="EMBL" id="JBGBPQ010000008">
    <property type="protein sequence ID" value="KAL1520678.1"/>
    <property type="molecule type" value="Genomic_DNA"/>
</dbReference>
<dbReference type="InterPro" id="IPR036038">
    <property type="entry name" value="Aminotransferase-like"/>
</dbReference>
<dbReference type="SUPFAM" id="SSF56752">
    <property type="entry name" value="D-aminoacid aminotransferase-like PLP-dependent enzymes"/>
    <property type="match status" value="1"/>
</dbReference>
<dbReference type="Pfam" id="PF01063">
    <property type="entry name" value="Aminotran_4"/>
    <property type="match status" value="1"/>
</dbReference>
<dbReference type="PANTHER" id="PTHR47703:SF2">
    <property type="entry name" value="D-AMINOACID AMINOTRANSFERASE-LIKE PLP-DEPENDENT ENZYMES SUPERFAMILY PROTEIN"/>
    <property type="match status" value="1"/>
</dbReference>